<organism evidence="1">
    <name type="scientific">Salix viminalis</name>
    <name type="common">Common osier</name>
    <name type="synonym">Basket willow</name>
    <dbReference type="NCBI Taxonomy" id="40686"/>
    <lineage>
        <taxon>Eukaryota</taxon>
        <taxon>Viridiplantae</taxon>
        <taxon>Streptophyta</taxon>
        <taxon>Embryophyta</taxon>
        <taxon>Tracheophyta</taxon>
        <taxon>Spermatophyta</taxon>
        <taxon>Magnoliopsida</taxon>
        <taxon>eudicotyledons</taxon>
        <taxon>Gunneridae</taxon>
        <taxon>Pentapetalae</taxon>
        <taxon>rosids</taxon>
        <taxon>fabids</taxon>
        <taxon>Malpighiales</taxon>
        <taxon>Salicaceae</taxon>
        <taxon>Saliceae</taxon>
        <taxon>Salix</taxon>
    </lineage>
</organism>
<dbReference type="EMBL" id="CAADRP010000001">
    <property type="protein sequence ID" value="VFU20733.1"/>
    <property type="molecule type" value="Genomic_DNA"/>
</dbReference>
<reference evidence="1" key="1">
    <citation type="submission" date="2019-03" db="EMBL/GenBank/DDBJ databases">
        <authorList>
            <person name="Mank J."/>
            <person name="Almeida P."/>
        </authorList>
    </citation>
    <scope>NUCLEOTIDE SEQUENCE</scope>
    <source>
        <strain evidence="1">78183</strain>
    </source>
</reference>
<protein>
    <submittedName>
        <fullName evidence="1">Uncharacterized protein</fullName>
    </submittedName>
</protein>
<name>A0A6N2K4E8_SALVM</name>
<proteinExistence type="predicted"/>
<dbReference type="AlphaFoldDB" id="A0A6N2K4E8"/>
<evidence type="ECO:0000313" key="1">
    <source>
        <dbReference type="EMBL" id="VFU20733.1"/>
    </source>
</evidence>
<gene>
    <name evidence="1" type="ORF">SVIM_LOCUS7867</name>
</gene>
<sequence length="68" mass="7829">MNCEKATWSLKRTRDTSGIRGPCLSVLLHFLSKRGYSLFEEIPFESKLHIMVARPRVLGGKLEHEQMV</sequence>
<accession>A0A6N2K4E8</accession>